<dbReference type="Proteomes" id="UP000231134">
    <property type="component" value="Unassembled WGS sequence"/>
</dbReference>
<organism evidence="2 3">
    <name type="scientific">Hallerella succinigenes</name>
    <dbReference type="NCBI Taxonomy" id="1896222"/>
    <lineage>
        <taxon>Bacteria</taxon>
        <taxon>Pseudomonadati</taxon>
        <taxon>Fibrobacterota</taxon>
        <taxon>Fibrobacteria</taxon>
        <taxon>Fibrobacterales</taxon>
        <taxon>Fibrobacteraceae</taxon>
        <taxon>Hallerella</taxon>
    </lineage>
</organism>
<evidence type="ECO:0000313" key="2">
    <source>
        <dbReference type="EMBL" id="PJJ41379.1"/>
    </source>
</evidence>
<dbReference type="OrthoDB" id="9149748at2"/>
<dbReference type="RefSeq" id="WP_100425351.1">
    <property type="nucleotide sequence ID" value="NZ_PGEX01000001.1"/>
</dbReference>
<proteinExistence type="predicted"/>
<dbReference type="InterPro" id="IPR046920">
    <property type="entry name" value="ABC-3C_CTD1"/>
</dbReference>
<dbReference type="Pfam" id="PF20276">
    <property type="entry name" value="CTD1"/>
    <property type="match status" value="1"/>
</dbReference>
<dbReference type="EMBL" id="PGEX01000001">
    <property type="protein sequence ID" value="PJJ41379.1"/>
    <property type="molecule type" value="Genomic_DNA"/>
</dbReference>
<sequence length="387" mass="44932">MSIIDNTAIGSWSGFVYQGLCALYHCLRLIESTSGGICPDYFLNLDSFEDFSILDANDDIVSMHQCKNEKKIKNYTDEFNKMVDKKNASPKAIHAILYFHTNKNVNVNSPIIAYQFTSTATFCTSKDLIQLIEALVKKLACCDEATCQKKSASLYKLIDDRVLQIHQMSFGLDYPLRDVARRDRIPLQDIYEIVHREEKIILLDKSSIVQYARIWLINDLLEFLQFEEDDILEKKINETVTNIQRFDDDSFFDFLTRLHPRQNFNQRDVRLLANIINEDTNSSVYEVVSKTPKLNDELNWISPKKETPAAFSRSMRPELICSKIYENAPNLNVLYEYDWLVGDIQKTVQDVCNQYSIFNYVQKNESNIFHQKKVGLLSIEDKINGNY</sequence>
<name>A0A2M9A6Q2_9BACT</name>
<gene>
    <name evidence="2" type="ORF">BGX16_1343</name>
</gene>
<evidence type="ECO:0000313" key="3">
    <source>
        <dbReference type="Proteomes" id="UP000231134"/>
    </source>
</evidence>
<reference evidence="2 3" key="1">
    <citation type="submission" date="2017-11" db="EMBL/GenBank/DDBJ databases">
        <title>Animal gut microbial communities from fecal samples from Wisconsin, USA.</title>
        <authorList>
            <person name="Neumann A."/>
        </authorList>
    </citation>
    <scope>NUCLEOTIDE SEQUENCE [LARGE SCALE GENOMIC DNA]</scope>
    <source>
        <strain evidence="2 3">UWS3</strain>
    </source>
</reference>
<keyword evidence="3" id="KW-1185">Reference proteome</keyword>
<evidence type="ECO:0000259" key="1">
    <source>
        <dbReference type="Pfam" id="PF20276"/>
    </source>
</evidence>
<dbReference type="AlphaFoldDB" id="A0A2M9A6Q2"/>
<feature type="domain" description="ABC-three component systems C-terminal" evidence="1">
    <location>
        <begin position="111"/>
        <end position="344"/>
    </location>
</feature>
<comment type="caution">
    <text evidence="2">The sequence shown here is derived from an EMBL/GenBank/DDBJ whole genome shotgun (WGS) entry which is preliminary data.</text>
</comment>
<accession>A0A2M9A6Q2</accession>
<protein>
    <recommendedName>
        <fullName evidence="1">ABC-three component systems C-terminal domain-containing protein</fullName>
    </recommendedName>
</protein>